<evidence type="ECO:0000256" key="5">
    <source>
        <dbReference type="SAM" id="SignalP"/>
    </source>
</evidence>
<dbReference type="PANTHER" id="PTHR34997:SF2">
    <property type="entry name" value="LYSM DOMAIN-CONTAINING PROTEIN-RELATED"/>
    <property type="match status" value="1"/>
</dbReference>
<dbReference type="Gene3D" id="3.10.350.10">
    <property type="entry name" value="LysM domain"/>
    <property type="match status" value="4"/>
</dbReference>
<accession>A0A0A2KCK2</accession>
<feature type="domain" description="LysM" evidence="6">
    <location>
        <begin position="130"/>
        <end position="176"/>
    </location>
</feature>
<dbReference type="Proteomes" id="UP000030104">
    <property type="component" value="Unassembled WGS sequence"/>
</dbReference>
<dbReference type="PhylomeDB" id="A0A0A2KCK2"/>
<evidence type="ECO:0000313" key="7">
    <source>
        <dbReference type="EMBL" id="KGO65557.1"/>
    </source>
</evidence>
<evidence type="ECO:0000256" key="3">
    <source>
        <dbReference type="ARBA" id="ARBA00023026"/>
    </source>
</evidence>
<evidence type="ECO:0000256" key="1">
    <source>
        <dbReference type="ARBA" id="ARBA00022669"/>
    </source>
</evidence>
<comment type="caution">
    <text evidence="7">The sequence shown here is derived from an EMBL/GenBank/DDBJ whole genome shotgun (WGS) entry which is preliminary data.</text>
</comment>
<dbReference type="AlphaFoldDB" id="A0A0A2KCK2"/>
<name>A0A0A2KCK2_PENIT</name>
<keyword evidence="1" id="KW-0147">Chitin-binding</keyword>
<dbReference type="GO" id="GO:0008061">
    <property type="term" value="F:chitin binding"/>
    <property type="evidence" value="ECO:0007669"/>
    <property type="project" value="UniProtKB-KW"/>
</dbReference>
<gene>
    <name evidence="7" type="ORF">PITC_018750</name>
</gene>
<feature type="compositionally biased region" description="Polar residues" evidence="4">
    <location>
        <begin position="102"/>
        <end position="118"/>
    </location>
</feature>
<dbReference type="PROSITE" id="PS51782">
    <property type="entry name" value="LYSM"/>
    <property type="match status" value="3"/>
</dbReference>
<sequence length="318" mass="33289">MAGSSFRLVGLLALALGSVEGRPQFSARSATPGLPSDPNTISTCTWWWDNVDGTIACADVPFQWGISMEDFLLWNPSITADCGNYLTGQSYCVEAPTATTPGTKEPALTSSNGVETPQPTQPGMVDDCDSFYLTKAGDSSTTIASKHGISKQQFLNWNPSVGSDSTGLWADTYVCVGLIGTTHASASATSTGNGIATPTPTQPGMADNCDGFYLAKTGESCAAIASKHGISRQQLLSWNPSIATMTTTTGNGIPTPTPIQDGMVGNCEKFHFVIKGDVCVSIASKYSITVADFIKWNPAVNSDCTGILAHTYACVGLI</sequence>
<dbReference type="OMA" id="NSGCTNI"/>
<dbReference type="PANTHER" id="PTHR34997">
    <property type="entry name" value="AM15"/>
    <property type="match status" value="1"/>
</dbReference>
<organism evidence="7 8">
    <name type="scientific">Penicillium italicum</name>
    <name type="common">Blue mold</name>
    <dbReference type="NCBI Taxonomy" id="40296"/>
    <lineage>
        <taxon>Eukaryota</taxon>
        <taxon>Fungi</taxon>
        <taxon>Dikarya</taxon>
        <taxon>Ascomycota</taxon>
        <taxon>Pezizomycotina</taxon>
        <taxon>Eurotiomycetes</taxon>
        <taxon>Eurotiomycetidae</taxon>
        <taxon>Eurotiales</taxon>
        <taxon>Aspergillaceae</taxon>
        <taxon>Penicillium</taxon>
    </lineage>
</organism>
<proteinExistence type="predicted"/>
<reference evidence="7 8" key="1">
    <citation type="journal article" date="2015" name="Mol. Plant Microbe Interact.">
        <title>Genome, transcriptome, and functional analyses of Penicillium expansum provide new insights into secondary metabolism and pathogenicity.</title>
        <authorList>
            <person name="Ballester A.R."/>
            <person name="Marcet-Houben M."/>
            <person name="Levin E."/>
            <person name="Sela N."/>
            <person name="Selma-Lazaro C."/>
            <person name="Carmona L."/>
            <person name="Wisniewski M."/>
            <person name="Droby S."/>
            <person name="Gonzalez-Candelas L."/>
            <person name="Gabaldon T."/>
        </authorList>
    </citation>
    <scope>NUCLEOTIDE SEQUENCE [LARGE SCALE GENOMIC DNA]</scope>
    <source>
        <strain evidence="7 8">PHI-1</strain>
    </source>
</reference>
<dbReference type="CDD" id="cd00118">
    <property type="entry name" value="LysM"/>
    <property type="match status" value="3"/>
</dbReference>
<dbReference type="OrthoDB" id="5985073at2759"/>
<feature type="signal peptide" evidence="5">
    <location>
        <begin position="1"/>
        <end position="21"/>
    </location>
</feature>
<dbReference type="SUPFAM" id="SSF54106">
    <property type="entry name" value="LysM domain"/>
    <property type="match status" value="3"/>
</dbReference>
<evidence type="ECO:0000256" key="4">
    <source>
        <dbReference type="SAM" id="MobiDB-lite"/>
    </source>
</evidence>
<evidence type="ECO:0000256" key="2">
    <source>
        <dbReference type="ARBA" id="ARBA00022729"/>
    </source>
</evidence>
<dbReference type="STRING" id="40296.A0A0A2KCK2"/>
<dbReference type="Pfam" id="PF01476">
    <property type="entry name" value="LysM"/>
    <property type="match status" value="3"/>
</dbReference>
<protein>
    <submittedName>
        <fullName evidence="7">Peptidoglycan-binding Lysin subgroup</fullName>
    </submittedName>
</protein>
<dbReference type="InterPro" id="IPR052210">
    <property type="entry name" value="LysM1-like"/>
</dbReference>
<dbReference type="SMART" id="SM00257">
    <property type="entry name" value="LysM"/>
    <property type="match status" value="3"/>
</dbReference>
<dbReference type="HOGENOM" id="CLU_010591_0_0_1"/>
<dbReference type="InterPro" id="IPR036779">
    <property type="entry name" value="LysM_dom_sf"/>
</dbReference>
<dbReference type="EMBL" id="JQGA01001490">
    <property type="protein sequence ID" value="KGO65557.1"/>
    <property type="molecule type" value="Genomic_DNA"/>
</dbReference>
<keyword evidence="2 5" id="KW-0732">Signal</keyword>
<feature type="domain" description="LysM" evidence="6">
    <location>
        <begin position="269"/>
        <end position="315"/>
    </location>
</feature>
<feature type="domain" description="LysM" evidence="6">
    <location>
        <begin position="211"/>
        <end position="267"/>
    </location>
</feature>
<keyword evidence="3" id="KW-0843">Virulence</keyword>
<feature type="chain" id="PRO_5001990098" evidence="5">
    <location>
        <begin position="22"/>
        <end position="318"/>
    </location>
</feature>
<evidence type="ECO:0000259" key="6">
    <source>
        <dbReference type="PROSITE" id="PS51782"/>
    </source>
</evidence>
<evidence type="ECO:0000313" key="8">
    <source>
        <dbReference type="Proteomes" id="UP000030104"/>
    </source>
</evidence>
<dbReference type="InterPro" id="IPR018392">
    <property type="entry name" value="LysM"/>
</dbReference>
<keyword evidence="8" id="KW-1185">Reference proteome</keyword>
<feature type="region of interest" description="Disordered" evidence="4">
    <location>
        <begin position="102"/>
        <end position="124"/>
    </location>
</feature>